<accession>A0A9D1W474</accession>
<protein>
    <recommendedName>
        <fullName evidence="10">M18 family aminopeptidase</fullName>
        <ecNumber evidence="10">3.4.11.-</ecNumber>
    </recommendedName>
</protein>
<dbReference type="GO" id="GO:0008237">
    <property type="term" value="F:metallopeptidase activity"/>
    <property type="evidence" value="ECO:0007669"/>
    <property type="project" value="UniProtKB-KW"/>
</dbReference>
<evidence type="ECO:0000256" key="4">
    <source>
        <dbReference type="ARBA" id="ARBA00022670"/>
    </source>
</evidence>
<reference evidence="11" key="1">
    <citation type="journal article" date="2021" name="PeerJ">
        <title>Extensive microbial diversity within the chicken gut microbiome revealed by metagenomics and culture.</title>
        <authorList>
            <person name="Gilroy R."/>
            <person name="Ravi A."/>
            <person name="Getino M."/>
            <person name="Pursley I."/>
            <person name="Horton D.L."/>
            <person name="Alikhan N.F."/>
            <person name="Baker D."/>
            <person name="Gharbi K."/>
            <person name="Hall N."/>
            <person name="Watson M."/>
            <person name="Adriaenssens E.M."/>
            <person name="Foster-Nyarko E."/>
            <person name="Jarju S."/>
            <person name="Secka A."/>
            <person name="Antonio M."/>
            <person name="Oren A."/>
            <person name="Chaudhuri R.R."/>
            <person name="La Ragione R."/>
            <person name="Hildebrand F."/>
            <person name="Pallen M.J."/>
        </authorList>
    </citation>
    <scope>NUCLEOTIDE SEQUENCE</scope>
    <source>
        <strain evidence="11">ChiGjej4B4-12881</strain>
    </source>
</reference>
<dbReference type="AlphaFoldDB" id="A0A9D1W474"/>
<evidence type="ECO:0000256" key="9">
    <source>
        <dbReference type="RuleBase" id="RU004386"/>
    </source>
</evidence>
<dbReference type="PANTHER" id="PTHR28570:SF3">
    <property type="entry name" value="ASPARTYL AMINOPEPTIDASE"/>
    <property type="match status" value="1"/>
</dbReference>
<keyword evidence="8 9" id="KW-0482">Metalloprotease</keyword>
<dbReference type="GO" id="GO:0008270">
    <property type="term" value="F:zinc ion binding"/>
    <property type="evidence" value="ECO:0007669"/>
    <property type="project" value="InterPro"/>
</dbReference>
<dbReference type="SUPFAM" id="SSF53187">
    <property type="entry name" value="Zn-dependent exopeptidases"/>
    <property type="match status" value="1"/>
</dbReference>
<organism evidence="11 12">
    <name type="scientific">Candidatus Lachnoclostridium stercoripullorum</name>
    <dbReference type="NCBI Taxonomy" id="2838635"/>
    <lineage>
        <taxon>Bacteria</taxon>
        <taxon>Bacillati</taxon>
        <taxon>Bacillota</taxon>
        <taxon>Clostridia</taxon>
        <taxon>Lachnospirales</taxon>
        <taxon>Lachnospiraceae</taxon>
    </lineage>
</organism>
<evidence type="ECO:0000256" key="2">
    <source>
        <dbReference type="ARBA" id="ARBA00008290"/>
    </source>
</evidence>
<dbReference type="Pfam" id="PF02127">
    <property type="entry name" value="Peptidase_M18"/>
    <property type="match status" value="1"/>
</dbReference>
<evidence type="ECO:0000256" key="5">
    <source>
        <dbReference type="ARBA" id="ARBA00022723"/>
    </source>
</evidence>
<dbReference type="Proteomes" id="UP000886780">
    <property type="component" value="Unassembled WGS sequence"/>
</dbReference>
<keyword evidence="3 9" id="KW-0031">Aminopeptidase</keyword>
<dbReference type="Gene3D" id="3.40.630.10">
    <property type="entry name" value="Zn peptidases"/>
    <property type="match status" value="1"/>
</dbReference>
<comment type="cofactor">
    <cofactor evidence="1 10">
        <name>Zn(2+)</name>
        <dbReference type="ChEBI" id="CHEBI:29105"/>
    </cofactor>
</comment>
<dbReference type="Gene3D" id="2.30.250.10">
    <property type="entry name" value="Aminopeptidase i, Domain 2"/>
    <property type="match status" value="1"/>
</dbReference>
<dbReference type="SUPFAM" id="SSF101821">
    <property type="entry name" value="Aminopeptidase/glucanase lid domain"/>
    <property type="match status" value="1"/>
</dbReference>
<dbReference type="GO" id="GO:0006508">
    <property type="term" value="P:proteolysis"/>
    <property type="evidence" value="ECO:0007669"/>
    <property type="project" value="UniProtKB-KW"/>
</dbReference>
<dbReference type="NCBIfam" id="NF002759">
    <property type="entry name" value="PRK02813.1"/>
    <property type="match status" value="1"/>
</dbReference>
<dbReference type="GO" id="GO:0004177">
    <property type="term" value="F:aminopeptidase activity"/>
    <property type="evidence" value="ECO:0007669"/>
    <property type="project" value="UniProtKB-KW"/>
</dbReference>
<reference evidence="11" key="2">
    <citation type="submission" date="2021-04" db="EMBL/GenBank/DDBJ databases">
        <authorList>
            <person name="Gilroy R."/>
        </authorList>
    </citation>
    <scope>NUCLEOTIDE SEQUENCE</scope>
    <source>
        <strain evidence="11">ChiGjej4B4-12881</strain>
    </source>
</reference>
<proteinExistence type="inferred from homology"/>
<evidence type="ECO:0000256" key="3">
    <source>
        <dbReference type="ARBA" id="ARBA00022438"/>
    </source>
</evidence>
<sequence length="439" mass="48363">MYKETAREVLDFIQRSPSCFHAVAEISRQLEAAGFKRLRETEKWLVEKGGAYYTTRNGSSLIAFRVGRELDDYHFQVTSSHCDSPTFKVKEMAEVKGKGGYLQLNTEGYGGMICSTWMDRPLSLAGRVLVREGSAITSRLLAFDRDLLIIPSVAIHMNRNVNDGAAYNKQVDMLPLFSAGECGENSYRRLLAEELGVEEEAILGSDMYLYSRTAPSIWGAAEEFISSPKLDDLQCAYTSLKAMIQGENDHCVTVYACFDNEEVGSGTKQGACSTFLRDVLQRLNAGLGFDGEDYCRAVAGSFMVSCDNAHAVHPNHPEKTDGENCTWMNKGIVVKFSANQKYTTDGISSAVFSGICRDAGVPVQYFANRSDSVGGSTLGNLSSQKVSMHTVDVGLPQLSMHSAYETAGIRDSQYMVDGLTAFYRTNLHITDSETFVMDK</sequence>
<evidence type="ECO:0000256" key="7">
    <source>
        <dbReference type="ARBA" id="ARBA00022833"/>
    </source>
</evidence>
<keyword evidence="7 9" id="KW-0862">Zinc</keyword>
<keyword evidence="5 9" id="KW-0479">Metal-binding</keyword>
<dbReference type="InterPro" id="IPR001948">
    <property type="entry name" value="Peptidase_M18"/>
</dbReference>
<keyword evidence="6 9" id="KW-0378">Hydrolase</keyword>
<dbReference type="EC" id="3.4.11.-" evidence="10"/>
<dbReference type="EMBL" id="DXEU01000090">
    <property type="protein sequence ID" value="HIX52171.1"/>
    <property type="molecule type" value="Genomic_DNA"/>
</dbReference>
<evidence type="ECO:0000313" key="11">
    <source>
        <dbReference type="EMBL" id="HIX52171.1"/>
    </source>
</evidence>
<dbReference type="GO" id="GO:0005737">
    <property type="term" value="C:cytoplasm"/>
    <property type="evidence" value="ECO:0007669"/>
    <property type="project" value="UniProtKB-ARBA"/>
</dbReference>
<comment type="similarity">
    <text evidence="2 9">Belongs to the peptidase M18 family.</text>
</comment>
<evidence type="ECO:0000256" key="6">
    <source>
        <dbReference type="ARBA" id="ARBA00022801"/>
    </source>
</evidence>
<evidence type="ECO:0000256" key="1">
    <source>
        <dbReference type="ARBA" id="ARBA00001947"/>
    </source>
</evidence>
<keyword evidence="4 9" id="KW-0645">Protease</keyword>
<name>A0A9D1W474_9FIRM</name>
<evidence type="ECO:0000256" key="8">
    <source>
        <dbReference type="ARBA" id="ARBA00023049"/>
    </source>
</evidence>
<gene>
    <name evidence="11" type="ORF">IAA28_05140</name>
</gene>
<evidence type="ECO:0000256" key="10">
    <source>
        <dbReference type="RuleBase" id="RU004387"/>
    </source>
</evidence>
<dbReference type="InterPro" id="IPR023358">
    <property type="entry name" value="Peptidase_M18_dom2"/>
</dbReference>
<dbReference type="PANTHER" id="PTHR28570">
    <property type="entry name" value="ASPARTYL AMINOPEPTIDASE"/>
    <property type="match status" value="1"/>
</dbReference>
<evidence type="ECO:0000313" key="12">
    <source>
        <dbReference type="Proteomes" id="UP000886780"/>
    </source>
</evidence>
<dbReference type="PRINTS" id="PR00932">
    <property type="entry name" value="AMINO1PTASE"/>
</dbReference>
<comment type="caution">
    <text evidence="11">The sequence shown here is derived from an EMBL/GenBank/DDBJ whole genome shotgun (WGS) entry which is preliminary data.</text>
</comment>
<dbReference type="CDD" id="cd05658">
    <property type="entry name" value="M18_DAP"/>
    <property type="match status" value="1"/>
</dbReference>